<dbReference type="Proteomes" id="UP001595855">
    <property type="component" value="Unassembled WGS sequence"/>
</dbReference>
<dbReference type="RefSeq" id="WP_271415961.1">
    <property type="nucleotide sequence ID" value="NZ_BAAATN010000002.1"/>
</dbReference>
<reference evidence="6" key="1">
    <citation type="journal article" date="2019" name="Int. J. Syst. Evol. Microbiol.">
        <title>The Global Catalogue of Microorganisms (GCM) 10K type strain sequencing project: providing services to taxonomists for standard genome sequencing and annotation.</title>
        <authorList>
            <consortium name="The Broad Institute Genomics Platform"/>
            <consortium name="The Broad Institute Genome Sequencing Center for Infectious Disease"/>
            <person name="Wu L."/>
            <person name="Ma J."/>
        </authorList>
    </citation>
    <scope>NUCLEOTIDE SEQUENCE [LARGE SCALE GENOMIC DNA]</scope>
    <source>
        <strain evidence="6">CGMCC 4.1542</strain>
    </source>
</reference>
<evidence type="ECO:0000313" key="5">
    <source>
        <dbReference type="EMBL" id="MFC5017839.1"/>
    </source>
</evidence>
<gene>
    <name evidence="5" type="ORF">ACFPRC_23590</name>
</gene>
<evidence type="ECO:0000256" key="2">
    <source>
        <dbReference type="ARBA" id="ARBA00022729"/>
    </source>
</evidence>
<dbReference type="EMBL" id="JBHSJO010000001">
    <property type="protein sequence ID" value="MFC5017839.1"/>
    <property type="molecule type" value="Genomic_DNA"/>
</dbReference>
<comment type="caution">
    <text evidence="5">The sequence shown here is derived from an EMBL/GenBank/DDBJ whole genome shotgun (WGS) entry which is preliminary data.</text>
</comment>
<evidence type="ECO:0000256" key="3">
    <source>
        <dbReference type="ARBA" id="ARBA00023008"/>
    </source>
</evidence>
<name>A0ABV9WXC6_9ACTN</name>
<dbReference type="PROSITE" id="PS51318">
    <property type="entry name" value="TAT"/>
    <property type="match status" value="1"/>
</dbReference>
<dbReference type="InterPro" id="IPR010928">
    <property type="entry name" value="MelC1"/>
</dbReference>
<evidence type="ECO:0000313" key="6">
    <source>
        <dbReference type="Proteomes" id="UP001595855"/>
    </source>
</evidence>
<keyword evidence="2" id="KW-0732">Signal</keyword>
<feature type="region of interest" description="Disordered" evidence="4">
    <location>
        <begin position="187"/>
        <end position="213"/>
    </location>
</feature>
<dbReference type="Gene3D" id="3.30.1880.10">
    <property type="entry name" value="protein ne1242 domain like"/>
    <property type="match status" value="1"/>
</dbReference>
<keyword evidence="6" id="KW-1185">Reference proteome</keyword>
<dbReference type="Pfam" id="PF06236">
    <property type="entry name" value="MelC1"/>
    <property type="match status" value="1"/>
</dbReference>
<comment type="similarity">
    <text evidence="1">Belongs to the melC1 family.</text>
</comment>
<evidence type="ECO:0000256" key="1">
    <source>
        <dbReference type="ARBA" id="ARBA00009871"/>
    </source>
</evidence>
<keyword evidence="3" id="KW-0186">Copper</keyword>
<protein>
    <submittedName>
        <fullName evidence="5">Tyrosinase family oxidase copper chaperone</fullName>
    </submittedName>
</protein>
<feature type="region of interest" description="Disordered" evidence="4">
    <location>
        <begin position="69"/>
        <end position="124"/>
    </location>
</feature>
<feature type="compositionally biased region" description="Basic and acidic residues" evidence="4">
    <location>
        <begin position="1"/>
        <end position="30"/>
    </location>
</feature>
<feature type="compositionally biased region" description="Low complexity" evidence="4">
    <location>
        <begin position="69"/>
        <end position="111"/>
    </location>
</feature>
<dbReference type="InterPro" id="IPR023199">
    <property type="entry name" value="GriE/MELC1_sf"/>
</dbReference>
<proteinExistence type="inferred from homology"/>
<evidence type="ECO:0000256" key="4">
    <source>
        <dbReference type="SAM" id="MobiDB-lite"/>
    </source>
</evidence>
<sequence>MVVDADRNAGAHAATRDAEHERGREVEREGAAAGGPVPGTRRQLMRGLLAPALAVGLAPLVAASGPTRAAEAAAGRPGAGRAHPGPHTAESIESSDSAAAVDSPGSAGSAAGTRESTTFDETYRGRRIRGIRSAAGRAVGAGTWHVTVDGRPLHLMRRADGSWLSMVDHYRSYATPLDAARGAVDELGPGEHLRDTPSTGHDQHSGGRHGVHA</sequence>
<dbReference type="InterPro" id="IPR006311">
    <property type="entry name" value="TAT_signal"/>
</dbReference>
<feature type="region of interest" description="Disordered" evidence="4">
    <location>
        <begin position="1"/>
        <end position="39"/>
    </location>
</feature>
<organism evidence="5 6">
    <name type="scientific">Streptomyces lienomycini</name>
    <dbReference type="NCBI Taxonomy" id="284035"/>
    <lineage>
        <taxon>Bacteria</taxon>
        <taxon>Bacillati</taxon>
        <taxon>Actinomycetota</taxon>
        <taxon>Actinomycetes</taxon>
        <taxon>Kitasatosporales</taxon>
        <taxon>Streptomycetaceae</taxon>
        <taxon>Streptomyces</taxon>
    </lineage>
</organism>
<feature type="compositionally biased region" description="Basic and acidic residues" evidence="4">
    <location>
        <begin position="189"/>
        <end position="205"/>
    </location>
</feature>
<accession>A0ABV9WXC6</accession>